<accession>A0A6G1H7D4</accession>
<dbReference type="EMBL" id="ML977146">
    <property type="protein sequence ID" value="KAF1988967.1"/>
    <property type="molecule type" value="Genomic_DNA"/>
</dbReference>
<dbReference type="InterPro" id="IPR000719">
    <property type="entry name" value="Prot_kinase_dom"/>
</dbReference>
<keyword evidence="4" id="KW-1185">Reference proteome</keyword>
<dbReference type="PANTHER" id="PTHR48011:SF4">
    <property type="entry name" value="MITOGEN-ACTIVATED PROTEIN KINASE KINASE KINASE 19"/>
    <property type="match status" value="1"/>
</dbReference>
<dbReference type="GO" id="GO:0005524">
    <property type="term" value="F:ATP binding"/>
    <property type="evidence" value="ECO:0007669"/>
    <property type="project" value="InterPro"/>
</dbReference>
<dbReference type="InterPro" id="IPR011009">
    <property type="entry name" value="Kinase-like_dom_sf"/>
</dbReference>
<dbReference type="OrthoDB" id="1668230at2759"/>
<feature type="domain" description="Protein kinase" evidence="2">
    <location>
        <begin position="57"/>
        <end position="257"/>
    </location>
</feature>
<dbReference type="SUPFAM" id="SSF56112">
    <property type="entry name" value="Protein kinase-like (PK-like)"/>
    <property type="match status" value="1"/>
</dbReference>
<organism evidence="3 4">
    <name type="scientific">Aulographum hederae CBS 113979</name>
    <dbReference type="NCBI Taxonomy" id="1176131"/>
    <lineage>
        <taxon>Eukaryota</taxon>
        <taxon>Fungi</taxon>
        <taxon>Dikarya</taxon>
        <taxon>Ascomycota</taxon>
        <taxon>Pezizomycotina</taxon>
        <taxon>Dothideomycetes</taxon>
        <taxon>Pleosporomycetidae</taxon>
        <taxon>Aulographales</taxon>
        <taxon>Aulographaceae</taxon>
    </lineage>
</organism>
<dbReference type="Gene3D" id="1.10.510.10">
    <property type="entry name" value="Transferase(Phosphotransferase) domain 1"/>
    <property type="match status" value="1"/>
</dbReference>
<dbReference type="GO" id="GO:0004672">
    <property type="term" value="F:protein kinase activity"/>
    <property type="evidence" value="ECO:0007669"/>
    <property type="project" value="InterPro"/>
</dbReference>
<evidence type="ECO:0000256" key="1">
    <source>
        <dbReference type="SAM" id="MobiDB-lite"/>
    </source>
</evidence>
<dbReference type="AlphaFoldDB" id="A0A6G1H7D4"/>
<dbReference type="GO" id="GO:0007165">
    <property type="term" value="P:signal transduction"/>
    <property type="evidence" value="ECO:0007669"/>
    <property type="project" value="TreeGrafter"/>
</dbReference>
<gene>
    <name evidence="3" type="ORF">K402DRAFT_391134</name>
</gene>
<name>A0A6G1H7D4_9PEZI</name>
<proteinExistence type="predicted"/>
<evidence type="ECO:0000259" key="2">
    <source>
        <dbReference type="PROSITE" id="PS50011"/>
    </source>
</evidence>
<dbReference type="PANTHER" id="PTHR48011">
    <property type="entry name" value="CCR4-NOT TRANSCRIPTIONAL COMPLEX SUBUNIT CAF120-RELATED"/>
    <property type="match status" value="1"/>
</dbReference>
<feature type="region of interest" description="Disordered" evidence="1">
    <location>
        <begin position="14"/>
        <end position="49"/>
    </location>
</feature>
<dbReference type="PROSITE" id="PS50011">
    <property type="entry name" value="PROTEIN_KINASE_DOM"/>
    <property type="match status" value="1"/>
</dbReference>
<dbReference type="Proteomes" id="UP000800041">
    <property type="component" value="Unassembled WGS sequence"/>
</dbReference>
<evidence type="ECO:0000313" key="4">
    <source>
        <dbReference type="Proteomes" id="UP000800041"/>
    </source>
</evidence>
<reference evidence="3" key="1">
    <citation type="journal article" date="2020" name="Stud. Mycol.">
        <title>101 Dothideomycetes genomes: a test case for predicting lifestyles and emergence of pathogens.</title>
        <authorList>
            <person name="Haridas S."/>
            <person name="Albert R."/>
            <person name="Binder M."/>
            <person name="Bloem J."/>
            <person name="Labutti K."/>
            <person name="Salamov A."/>
            <person name="Andreopoulos B."/>
            <person name="Baker S."/>
            <person name="Barry K."/>
            <person name="Bills G."/>
            <person name="Bluhm B."/>
            <person name="Cannon C."/>
            <person name="Castanera R."/>
            <person name="Culley D."/>
            <person name="Daum C."/>
            <person name="Ezra D."/>
            <person name="Gonzalez J."/>
            <person name="Henrissat B."/>
            <person name="Kuo A."/>
            <person name="Liang C."/>
            <person name="Lipzen A."/>
            <person name="Lutzoni F."/>
            <person name="Magnuson J."/>
            <person name="Mondo S."/>
            <person name="Nolan M."/>
            <person name="Ohm R."/>
            <person name="Pangilinan J."/>
            <person name="Park H.-J."/>
            <person name="Ramirez L."/>
            <person name="Alfaro M."/>
            <person name="Sun H."/>
            <person name="Tritt A."/>
            <person name="Yoshinaga Y."/>
            <person name="Zwiers L.-H."/>
            <person name="Turgeon B."/>
            <person name="Goodwin S."/>
            <person name="Spatafora J."/>
            <person name="Crous P."/>
            <person name="Grigoriev I."/>
        </authorList>
    </citation>
    <scope>NUCLEOTIDE SEQUENCE</scope>
    <source>
        <strain evidence="3">CBS 113979</strain>
    </source>
</reference>
<protein>
    <submittedName>
        <fullName evidence="3">Kinase-like protein</fullName>
    </submittedName>
</protein>
<sequence>MAIDPETSTISLALSKHSHSTPLTKGRTPFSLPHTSKQDHSWGGNGEAHPSPPLIDYQRLVFLAFGGAGTVYAIDEERVFKEFHDGTMDVERRALKRLGSHPNIVQCFGEVDDGLILERRQSLRTIIQSGANHIPLSRKICWLQQAEEGLAHVHNKCIIHADVGCHNMTMKKEDLKIIDFEGCSIDGEEAGACYEWCSYIVSTPAISRKTDIFAFGCAMYEMITGKQPHDELLESKDKMRLSGQMYAENRFPKVENM</sequence>
<keyword evidence="3" id="KW-0808">Transferase</keyword>
<evidence type="ECO:0000313" key="3">
    <source>
        <dbReference type="EMBL" id="KAF1988967.1"/>
    </source>
</evidence>
<dbReference type="InterPro" id="IPR052751">
    <property type="entry name" value="Plant_MAPKKK"/>
</dbReference>
<keyword evidence="3" id="KW-0418">Kinase</keyword>
<dbReference type="Pfam" id="PF00069">
    <property type="entry name" value="Pkinase"/>
    <property type="match status" value="1"/>
</dbReference>